<comment type="caution">
    <text evidence="1">The sequence shown here is derived from an EMBL/GenBank/DDBJ whole genome shotgun (WGS) entry which is preliminary data.</text>
</comment>
<dbReference type="Proteomes" id="UP000749320">
    <property type="component" value="Unassembled WGS sequence"/>
</dbReference>
<gene>
    <name evidence="1" type="ORF">K8V91_10855</name>
</gene>
<name>A0A921KK76_9FIRM</name>
<evidence type="ECO:0000313" key="1">
    <source>
        <dbReference type="EMBL" id="HJF41411.1"/>
    </source>
</evidence>
<reference evidence="1" key="1">
    <citation type="journal article" date="2021" name="PeerJ">
        <title>Extensive microbial diversity within the chicken gut microbiome revealed by metagenomics and culture.</title>
        <authorList>
            <person name="Gilroy R."/>
            <person name="Ravi A."/>
            <person name="Getino M."/>
            <person name="Pursley I."/>
            <person name="Horton D.L."/>
            <person name="Alikhan N.F."/>
            <person name="Baker D."/>
            <person name="Gharbi K."/>
            <person name="Hall N."/>
            <person name="Watson M."/>
            <person name="Adriaenssens E.M."/>
            <person name="Foster-Nyarko E."/>
            <person name="Jarju S."/>
            <person name="Secka A."/>
            <person name="Antonio M."/>
            <person name="Oren A."/>
            <person name="Chaudhuri R.R."/>
            <person name="La Ragione R."/>
            <person name="Hildebrand F."/>
            <person name="Pallen M.J."/>
        </authorList>
    </citation>
    <scope>NUCLEOTIDE SEQUENCE</scope>
    <source>
        <strain evidence="1">CHK193-16274</strain>
    </source>
</reference>
<proteinExistence type="predicted"/>
<reference evidence="1" key="2">
    <citation type="submission" date="2021-09" db="EMBL/GenBank/DDBJ databases">
        <authorList>
            <person name="Gilroy R."/>
        </authorList>
    </citation>
    <scope>NUCLEOTIDE SEQUENCE</scope>
    <source>
        <strain evidence="1">CHK193-16274</strain>
    </source>
</reference>
<dbReference type="EMBL" id="DYWV01000370">
    <property type="protein sequence ID" value="HJF41411.1"/>
    <property type="molecule type" value="Genomic_DNA"/>
</dbReference>
<dbReference type="RefSeq" id="WP_346698582.1">
    <property type="nucleotide sequence ID" value="NZ_CAWUZP010000156.1"/>
</dbReference>
<protein>
    <submittedName>
        <fullName evidence="1">Uncharacterized protein</fullName>
    </submittedName>
</protein>
<organism evidence="1 2">
    <name type="scientific">Thomasclavelia spiroformis</name>
    <dbReference type="NCBI Taxonomy" id="29348"/>
    <lineage>
        <taxon>Bacteria</taxon>
        <taxon>Bacillati</taxon>
        <taxon>Bacillota</taxon>
        <taxon>Erysipelotrichia</taxon>
        <taxon>Erysipelotrichales</taxon>
        <taxon>Coprobacillaceae</taxon>
        <taxon>Thomasclavelia</taxon>
    </lineage>
</organism>
<dbReference type="AlphaFoldDB" id="A0A921KK76"/>
<evidence type="ECO:0000313" key="2">
    <source>
        <dbReference type="Proteomes" id="UP000749320"/>
    </source>
</evidence>
<accession>A0A921KK76</accession>
<sequence>MELLDYYILTYAKERDQESQKNERKKVHNLIKKFERSPDIFGGLAFEYISIEEQAKIVHFFLEECSQRQIIDNLTKTNVDADFNVLEMNTQENLITTSAVHNYQPITIDLFELRHQIRGTSYNLMDLLDNLLVYNDQIYKCYAEEYLNHKILGIKFDYIEYVTDYIDFSLNAILQFLLYPIMMYSKTTDPIDVIDQLSNTIESLSKSFNDSLRQSYENAHGPGGPKAIKIMLYFRKFIEHRNSLFENSDIYKILVKEMEKQPELFSAVPDRYKADNILLTEEEIYSEKYKSIITEDHNVPNYKKKIGITRDFINVMKQYGGRNNVVSSLQDIKVYFREIFMSKETYHRQKASKIVKDYITQINSTKDNNNGFIFPEFQKKSQYIFVREKINRGFFREKNLSNVYIKKIYMTEKLNNLLLKSYWIIDSRSAIEIIHDYCRALLLCYAEFLK</sequence>